<keyword evidence="8" id="KW-1185">Reference proteome</keyword>
<gene>
    <name evidence="7" type="ORF">C5O23_11340</name>
</gene>
<evidence type="ECO:0000256" key="1">
    <source>
        <dbReference type="ARBA" id="ARBA00007074"/>
    </source>
</evidence>
<dbReference type="RefSeq" id="WP_107033051.1">
    <property type="nucleotide sequence ID" value="NZ_CAPDHO010000026.1"/>
</dbReference>
<evidence type="ECO:0000256" key="5">
    <source>
        <dbReference type="SAM" id="SignalP"/>
    </source>
</evidence>
<reference evidence="8" key="1">
    <citation type="submission" date="2018-02" db="EMBL/GenBank/DDBJ databases">
        <authorList>
            <person name="Clavel T."/>
            <person name="Strowig T."/>
        </authorList>
    </citation>
    <scope>NUCLEOTIDE SEQUENCE [LARGE SCALE GENOMIC DNA]</scope>
    <source>
        <strain evidence="8">DSM 103720</strain>
    </source>
</reference>
<keyword evidence="2" id="KW-0645">Protease</keyword>
<dbReference type="SUPFAM" id="SSF54001">
    <property type="entry name" value="Cysteine proteinases"/>
    <property type="match status" value="1"/>
</dbReference>
<feature type="signal peptide" evidence="5">
    <location>
        <begin position="1"/>
        <end position="24"/>
    </location>
</feature>
<dbReference type="GeneID" id="82526924"/>
<dbReference type="GO" id="GO:0006508">
    <property type="term" value="P:proteolysis"/>
    <property type="evidence" value="ECO:0007669"/>
    <property type="project" value="UniProtKB-KW"/>
</dbReference>
<accession>A0A2V1IM83</accession>
<evidence type="ECO:0000256" key="4">
    <source>
        <dbReference type="ARBA" id="ARBA00022807"/>
    </source>
</evidence>
<evidence type="ECO:0000313" key="7">
    <source>
        <dbReference type="EMBL" id="PWB00899.1"/>
    </source>
</evidence>
<dbReference type="GO" id="GO:0008234">
    <property type="term" value="F:cysteine-type peptidase activity"/>
    <property type="evidence" value="ECO:0007669"/>
    <property type="project" value="UniProtKB-KW"/>
</dbReference>
<feature type="domain" description="NlpC/P60" evidence="6">
    <location>
        <begin position="73"/>
        <end position="203"/>
    </location>
</feature>
<evidence type="ECO:0000256" key="2">
    <source>
        <dbReference type="ARBA" id="ARBA00022670"/>
    </source>
</evidence>
<evidence type="ECO:0000313" key="8">
    <source>
        <dbReference type="Proteomes" id="UP000244905"/>
    </source>
</evidence>
<keyword evidence="5" id="KW-0732">Signal</keyword>
<dbReference type="InterPro" id="IPR051202">
    <property type="entry name" value="Peptidase_C40"/>
</dbReference>
<keyword evidence="3" id="KW-0378">Hydrolase</keyword>
<proteinExistence type="inferred from homology"/>
<comment type="caution">
    <text evidence="7">The sequence shown here is derived from an EMBL/GenBank/DDBJ whole genome shotgun (WGS) entry which is preliminary data.</text>
</comment>
<dbReference type="InterPro" id="IPR038765">
    <property type="entry name" value="Papain-like_cys_pep_sf"/>
</dbReference>
<dbReference type="EMBL" id="PUEC01000029">
    <property type="protein sequence ID" value="PWB00899.1"/>
    <property type="molecule type" value="Genomic_DNA"/>
</dbReference>
<keyword evidence="4" id="KW-0788">Thiol protease</keyword>
<sequence length="210" mass="22741">MKQYIVTAMATLLLPLMCSIQTKAEQNPTPFKLPAAHIELFNAASGVSGDAISALQAFSPFTSEESAEEEFDSDLIGKMTDYAAKFLGTRYRRGASGPSAFDCSGFVGYVFKKFGFNLSRSSRSQYSEGEKVNTEDLRPGDLLFFSGRAGGKKTVGHVAMVVDVKEDGSCTFIHASTSQGVTYQRFPDGGYYSKRYIGAKRIIGVNSPTA</sequence>
<dbReference type="Pfam" id="PF00877">
    <property type="entry name" value="NLPC_P60"/>
    <property type="match status" value="1"/>
</dbReference>
<dbReference type="PROSITE" id="PS51935">
    <property type="entry name" value="NLPC_P60"/>
    <property type="match status" value="1"/>
</dbReference>
<name>A0A2V1IM83_9BACT</name>
<dbReference type="AlphaFoldDB" id="A0A2V1IM83"/>
<dbReference type="InterPro" id="IPR000064">
    <property type="entry name" value="NLP_P60_dom"/>
</dbReference>
<comment type="similarity">
    <text evidence="1">Belongs to the peptidase C40 family.</text>
</comment>
<feature type="chain" id="PRO_5015853048" evidence="5">
    <location>
        <begin position="25"/>
        <end position="210"/>
    </location>
</feature>
<dbReference type="Proteomes" id="UP000244905">
    <property type="component" value="Unassembled WGS sequence"/>
</dbReference>
<evidence type="ECO:0000259" key="6">
    <source>
        <dbReference type="PROSITE" id="PS51935"/>
    </source>
</evidence>
<organism evidence="7 8">
    <name type="scientific">Duncaniella muris</name>
    <dbReference type="NCBI Taxonomy" id="2094150"/>
    <lineage>
        <taxon>Bacteria</taxon>
        <taxon>Pseudomonadati</taxon>
        <taxon>Bacteroidota</taxon>
        <taxon>Bacteroidia</taxon>
        <taxon>Bacteroidales</taxon>
        <taxon>Muribaculaceae</taxon>
        <taxon>Duncaniella</taxon>
    </lineage>
</organism>
<protein>
    <submittedName>
        <fullName evidence="7">NlpC/P60 family protein</fullName>
    </submittedName>
</protein>
<dbReference type="Gene3D" id="3.90.1720.10">
    <property type="entry name" value="endopeptidase domain like (from Nostoc punctiforme)"/>
    <property type="match status" value="1"/>
</dbReference>
<dbReference type="PANTHER" id="PTHR47053:SF1">
    <property type="entry name" value="MUREIN DD-ENDOPEPTIDASE MEPH-RELATED"/>
    <property type="match status" value="1"/>
</dbReference>
<evidence type="ECO:0000256" key="3">
    <source>
        <dbReference type="ARBA" id="ARBA00022801"/>
    </source>
</evidence>
<dbReference type="PANTHER" id="PTHR47053">
    <property type="entry name" value="MUREIN DD-ENDOPEPTIDASE MEPH-RELATED"/>
    <property type="match status" value="1"/>
</dbReference>